<evidence type="ECO:0000313" key="2">
    <source>
        <dbReference type="EMBL" id="ANP40232.1"/>
    </source>
</evidence>
<organism evidence="2 3">
    <name type="scientific">Tritonibacter mobilis F1926</name>
    <dbReference type="NCBI Taxonomy" id="1265309"/>
    <lineage>
        <taxon>Bacteria</taxon>
        <taxon>Pseudomonadati</taxon>
        <taxon>Pseudomonadota</taxon>
        <taxon>Alphaproteobacteria</taxon>
        <taxon>Rhodobacterales</taxon>
        <taxon>Paracoccaceae</taxon>
        <taxon>Tritonibacter</taxon>
    </lineage>
</organism>
<feature type="domain" description="NAD-dependent epimerase/dehydratase" evidence="1">
    <location>
        <begin position="3"/>
        <end position="216"/>
    </location>
</feature>
<reference evidence="2 3" key="1">
    <citation type="journal article" date="2016" name="ISME J.">
        <title>Global occurrence and heterogeneity of the Roseobacter-clade species Ruegeria mobilis.</title>
        <authorList>
            <person name="Sonnenschein E."/>
            <person name="Gram L."/>
        </authorList>
    </citation>
    <scope>NUCLEOTIDE SEQUENCE [LARGE SCALE GENOMIC DNA]</scope>
    <source>
        <strain evidence="2 3">F1926</strain>
    </source>
</reference>
<dbReference type="AlphaFoldDB" id="A0A1B1A0Y6"/>
<dbReference type="InterPro" id="IPR050177">
    <property type="entry name" value="Lipid_A_modif_metabolic_enz"/>
</dbReference>
<dbReference type="Pfam" id="PF01370">
    <property type="entry name" value="Epimerase"/>
    <property type="match status" value="1"/>
</dbReference>
<dbReference type="PANTHER" id="PTHR43245:SF24">
    <property type="entry name" value="DEHYDROGENASE"/>
    <property type="match status" value="1"/>
</dbReference>
<dbReference type="RefSeq" id="WP_005632825.1">
    <property type="nucleotide sequence ID" value="NZ_CP015230.1"/>
</dbReference>
<protein>
    <submittedName>
        <fullName evidence="2">Epimerase</fullName>
    </submittedName>
</protein>
<dbReference type="KEGG" id="rmb:K529_005590"/>
<dbReference type="EMBL" id="CP015230">
    <property type="protein sequence ID" value="ANP40232.1"/>
    <property type="molecule type" value="Genomic_DNA"/>
</dbReference>
<accession>A0A1B1A0Y6</accession>
<sequence length="310" mass="33441">MRALITGASGCLGRALVDELSRHGWQLRTTARVPADLPDFHPADLVCDDLLPLTQGMDAVFHCAALSGGWGSPMEFEAVNVTATQRLLRAAKKAGVARFVFASTPSIYADGRDRLNLSEDAELPPRALSPYAETKRRAEALVLAPDGEMRCTAIRPRAIYGRHDRALLPRLSAVMARGFVPMISGGQAKIDLTHRSDAARAMRLAAAGPAGGVWNITSGEVFSFRTLADLVARHGGYQPRRLPLPYPLAYAIASLSERRALWMGAGEPALTRQAVVSLGRSLTLDISAARRDLGYRPLVTLEEGLSECFA</sequence>
<dbReference type="Gene3D" id="3.40.50.720">
    <property type="entry name" value="NAD(P)-binding Rossmann-like Domain"/>
    <property type="match status" value="1"/>
</dbReference>
<dbReference type="STRING" id="1265309.K529_005590"/>
<dbReference type="InterPro" id="IPR036291">
    <property type="entry name" value="NAD(P)-bd_dom_sf"/>
</dbReference>
<dbReference type="SUPFAM" id="SSF51735">
    <property type="entry name" value="NAD(P)-binding Rossmann-fold domains"/>
    <property type="match status" value="1"/>
</dbReference>
<dbReference type="GeneID" id="28249284"/>
<proteinExistence type="predicted"/>
<dbReference type="InterPro" id="IPR001509">
    <property type="entry name" value="Epimerase_deHydtase"/>
</dbReference>
<dbReference type="PANTHER" id="PTHR43245">
    <property type="entry name" value="BIFUNCTIONAL POLYMYXIN RESISTANCE PROTEIN ARNA"/>
    <property type="match status" value="1"/>
</dbReference>
<dbReference type="OrthoDB" id="367683at2"/>
<evidence type="ECO:0000313" key="3">
    <source>
        <dbReference type="Proteomes" id="UP000013243"/>
    </source>
</evidence>
<gene>
    <name evidence="2" type="ORF">K529_005590</name>
</gene>
<name>A0A1B1A0Y6_9RHOB</name>
<dbReference type="Proteomes" id="UP000013243">
    <property type="component" value="Chromosome"/>
</dbReference>
<evidence type="ECO:0000259" key="1">
    <source>
        <dbReference type="Pfam" id="PF01370"/>
    </source>
</evidence>